<dbReference type="EMBL" id="MU971362">
    <property type="protein sequence ID" value="KAK9237998.1"/>
    <property type="molecule type" value="Genomic_DNA"/>
</dbReference>
<comment type="caution">
    <text evidence="1">The sequence shown here is derived from an EMBL/GenBank/DDBJ whole genome shotgun (WGS) entry which is preliminary data.</text>
</comment>
<keyword evidence="2" id="KW-1185">Reference proteome</keyword>
<name>A0ACC3T264_LIPKO</name>
<protein>
    <submittedName>
        <fullName evidence="1">Uncharacterized protein</fullName>
    </submittedName>
</protein>
<reference evidence="2" key="1">
    <citation type="journal article" date="2024" name="Front. Bioeng. Biotechnol.">
        <title>Genome-scale model development and genomic sequencing of the oleaginous clade Lipomyces.</title>
        <authorList>
            <person name="Czajka J.J."/>
            <person name="Han Y."/>
            <person name="Kim J."/>
            <person name="Mondo S.J."/>
            <person name="Hofstad B.A."/>
            <person name="Robles A."/>
            <person name="Haridas S."/>
            <person name="Riley R."/>
            <person name="LaButti K."/>
            <person name="Pangilinan J."/>
            <person name="Andreopoulos W."/>
            <person name="Lipzen A."/>
            <person name="Yan J."/>
            <person name="Wang M."/>
            <person name="Ng V."/>
            <person name="Grigoriev I.V."/>
            <person name="Spatafora J.W."/>
            <person name="Magnuson J.K."/>
            <person name="Baker S.E."/>
            <person name="Pomraning K.R."/>
        </authorList>
    </citation>
    <scope>NUCLEOTIDE SEQUENCE [LARGE SCALE GENOMIC DNA]</scope>
    <source>
        <strain evidence="2">CBS 7786</strain>
    </source>
</reference>
<dbReference type="Proteomes" id="UP001433508">
    <property type="component" value="Unassembled WGS sequence"/>
</dbReference>
<evidence type="ECO:0000313" key="2">
    <source>
        <dbReference type="Proteomes" id="UP001433508"/>
    </source>
</evidence>
<evidence type="ECO:0000313" key="1">
    <source>
        <dbReference type="EMBL" id="KAK9237998.1"/>
    </source>
</evidence>
<proteinExistence type="predicted"/>
<gene>
    <name evidence="1" type="ORF">V1525DRAFT_132674</name>
</gene>
<accession>A0ACC3T264</accession>
<sequence>MLFKSKLIALLYYAVLTHCIRVVVRTHASLSNSSVDNVPVRQEYNMIRAPKHDYVAEMNLVSDVILCTVGLLEFLIRTNILKPCWLGCGGNEQHPSNPTNLMRRYSRWAPPSYSAVLSNMSFSVHSPQEVLSVLKDPLVQTLIASNPVPSVSGVMDKSWIEPYIKIENTNFTLYFPNYTGVDGTLSVSHENDETYWPLEIVDITPLLQLLEYILRDTNGVCTYLRAMEGGHLATHLRIPDSLYGKAEEVHSKLHVIQRQSRRIILLDDAMFSVGTLIYTARYLIESLTICFAKDI</sequence>
<organism evidence="1 2">
    <name type="scientific">Lipomyces kononenkoae</name>
    <name type="common">Yeast</name>
    <dbReference type="NCBI Taxonomy" id="34357"/>
    <lineage>
        <taxon>Eukaryota</taxon>
        <taxon>Fungi</taxon>
        <taxon>Dikarya</taxon>
        <taxon>Ascomycota</taxon>
        <taxon>Saccharomycotina</taxon>
        <taxon>Lipomycetes</taxon>
        <taxon>Lipomycetales</taxon>
        <taxon>Lipomycetaceae</taxon>
        <taxon>Lipomyces</taxon>
    </lineage>
</organism>